<accession>A0ABX3TX74</accession>
<comment type="caution">
    <text evidence="4">The sequence shown here is derived from an EMBL/GenBank/DDBJ whole genome shotgun (WGS) entry which is preliminary data.</text>
</comment>
<evidence type="ECO:0000313" key="5">
    <source>
        <dbReference type="Proteomes" id="UP000192722"/>
    </source>
</evidence>
<dbReference type="Pfam" id="PF00440">
    <property type="entry name" value="TetR_N"/>
    <property type="match status" value="1"/>
</dbReference>
<gene>
    <name evidence="4" type="ORF">BS639_17825</name>
</gene>
<organism evidence="4 5">
    <name type="scientific">Rouxiella silvae</name>
    <dbReference type="NCBI Taxonomy" id="1646373"/>
    <lineage>
        <taxon>Bacteria</taxon>
        <taxon>Pseudomonadati</taxon>
        <taxon>Pseudomonadota</taxon>
        <taxon>Gammaproteobacteria</taxon>
        <taxon>Enterobacterales</taxon>
        <taxon>Yersiniaceae</taxon>
        <taxon>Rouxiella</taxon>
    </lineage>
</organism>
<dbReference type="SUPFAM" id="SSF46689">
    <property type="entry name" value="Homeodomain-like"/>
    <property type="match status" value="1"/>
</dbReference>
<dbReference type="SUPFAM" id="SSF48498">
    <property type="entry name" value="Tetracyclin repressor-like, C-terminal domain"/>
    <property type="match status" value="1"/>
</dbReference>
<dbReference type="PROSITE" id="PS50977">
    <property type="entry name" value="HTH_TETR_2"/>
    <property type="match status" value="1"/>
</dbReference>
<dbReference type="Pfam" id="PF17920">
    <property type="entry name" value="TetR_C_16"/>
    <property type="match status" value="1"/>
</dbReference>
<evidence type="ECO:0000256" key="2">
    <source>
        <dbReference type="PROSITE-ProRule" id="PRU00335"/>
    </source>
</evidence>
<dbReference type="InterPro" id="IPR041678">
    <property type="entry name" value="TetR_C_16"/>
</dbReference>
<name>A0ABX3TX74_9GAMM</name>
<dbReference type="RefSeq" id="WP_084983840.1">
    <property type="nucleotide sequence ID" value="NZ_CBCSCF010000001.1"/>
</dbReference>
<dbReference type="InterPro" id="IPR001647">
    <property type="entry name" value="HTH_TetR"/>
</dbReference>
<dbReference type="InterPro" id="IPR036271">
    <property type="entry name" value="Tet_transcr_reg_TetR-rel_C_sf"/>
</dbReference>
<sequence>MNEISNKKRGVSVRDAAQTQKRILAAAQTRFSLCGYDSVGTRDIAADAGVDAALINRYFGSKEKLFAAAIKGGFDVAAHLPPELDNLGAYLVDQILKDDIEDDEEQHPFDALGMLLHQTVNPKIAMLIADSFHAEFISPLSKLLSGKDTEARAALIASYVIGLATMRHRLASKVLSCKEAKQIAALAINACVEAR</sequence>
<dbReference type="PANTHER" id="PTHR30055">
    <property type="entry name" value="HTH-TYPE TRANSCRIPTIONAL REGULATOR RUTR"/>
    <property type="match status" value="1"/>
</dbReference>
<dbReference type="PANTHER" id="PTHR30055:SF235">
    <property type="entry name" value="TRANSCRIPTIONAL REGULATORY PROTEIN"/>
    <property type="match status" value="1"/>
</dbReference>
<dbReference type="PRINTS" id="PR00455">
    <property type="entry name" value="HTHTETR"/>
</dbReference>
<reference evidence="4 5" key="1">
    <citation type="journal article" date="2017" name="Int. J. Syst. Evol. Microbiol.">
        <title>Rouxiella badensis sp. nov. and Rouxiella silvae sp. nov. isolated from peat bog soil in Germany and emendation of the genus description.</title>
        <authorList>
            <person name="Le Fleche-Mateos A."/>
            <person name="Kugler J.H."/>
            <person name="Hansen S.H."/>
            <person name="Syldatk C."/>
            <person name="Hausmann R."/>
            <person name="Lomprez F."/>
            <person name="Vandenbogaert M."/>
            <person name="Manuguerra J.C."/>
            <person name="Grimont P.A."/>
        </authorList>
    </citation>
    <scope>NUCLEOTIDE SEQUENCE [LARGE SCALE GENOMIC DNA]</scope>
    <source>
        <strain evidence="4 5">213</strain>
    </source>
</reference>
<evidence type="ECO:0000259" key="3">
    <source>
        <dbReference type="PROSITE" id="PS50977"/>
    </source>
</evidence>
<feature type="DNA-binding region" description="H-T-H motif" evidence="2">
    <location>
        <begin position="40"/>
        <end position="59"/>
    </location>
</feature>
<dbReference type="Proteomes" id="UP000192722">
    <property type="component" value="Unassembled WGS sequence"/>
</dbReference>
<proteinExistence type="predicted"/>
<dbReference type="Gene3D" id="1.10.357.10">
    <property type="entry name" value="Tetracycline Repressor, domain 2"/>
    <property type="match status" value="1"/>
</dbReference>
<dbReference type="InterPro" id="IPR009057">
    <property type="entry name" value="Homeodomain-like_sf"/>
</dbReference>
<keyword evidence="1 2" id="KW-0238">DNA-binding</keyword>
<dbReference type="EMBL" id="MRWD01000047">
    <property type="protein sequence ID" value="ORJ19852.1"/>
    <property type="molecule type" value="Genomic_DNA"/>
</dbReference>
<protein>
    <recommendedName>
        <fullName evidence="3">HTH tetR-type domain-containing protein</fullName>
    </recommendedName>
</protein>
<dbReference type="InterPro" id="IPR050109">
    <property type="entry name" value="HTH-type_TetR-like_transc_reg"/>
</dbReference>
<keyword evidence="5" id="KW-1185">Reference proteome</keyword>
<feature type="domain" description="HTH tetR-type" evidence="3">
    <location>
        <begin position="17"/>
        <end position="77"/>
    </location>
</feature>
<evidence type="ECO:0000256" key="1">
    <source>
        <dbReference type="ARBA" id="ARBA00023125"/>
    </source>
</evidence>
<evidence type="ECO:0000313" key="4">
    <source>
        <dbReference type="EMBL" id="ORJ19852.1"/>
    </source>
</evidence>